<keyword evidence="2" id="KW-1185">Reference proteome</keyword>
<evidence type="ECO:0000313" key="2">
    <source>
        <dbReference type="Proteomes" id="UP001215956"/>
    </source>
</evidence>
<reference evidence="1 2" key="1">
    <citation type="submission" date="2023-03" db="EMBL/GenBank/DDBJ databases">
        <title>Whole genome sequencing of Methanotrichaceae archaeon M04Ac.</title>
        <authorList>
            <person name="Khomyakova M.A."/>
            <person name="Merkel A.Y."/>
            <person name="Slobodkin A.I."/>
        </authorList>
    </citation>
    <scope>NUCLEOTIDE SEQUENCE [LARGE SCALE GENOMIC DNA]</scope>
    <source>
        <strain evidence="1 2">M04Ac</strain>
    </source>
</reference>
<organism evidence="1 2">
    <name type="scientific">Candidatus Methanocrinis alkalitolerans</name>
    <dbReference type="NCBI Taxonomy" id="3033395"/>
    <lineage>
        <taxon>Archaea</taxon>
        <taxon>Methanobacteriati</taxon>
        <taxon>Methanobacteriota</taxon>
        <taxon>Stenosarchaea group</taxon>
        <taxon>Methanomicrobia</taxon>
        <taxon>Methanotrichales</taxon>
        <taxon>Methanotrichaceae</taxon>
        <taxon>Methanocrinis</taxon>
    </lineage>
</organism>
<name>A0ABT5XDJ4_9EURY</name>
<dbReference type="Proteomes" id="UP001215956">
    <property type="component" value="Unassembled WGS sequence"/>
</dbReference>
<dbReference type="EMBL" id="JARFPL010000009">
    <property type="protein sequence ID" value="MDF0592785.1"/>
    <property type="molecule type" value="Genomic_DNA"/>
</dbReference>
<sequence>MARTLSDRDIEIMKKLAPECADTTCSGSGLYFQSILPPVSNHFSLDDEDFEDRLKRLDIFDLRYLSEVILDGSESLGCIQPEHAEILFRLFRERVSEDVGAKVREHYEEAGGCHH</sequence>
<gene>
    <name evidence="1" type="ORF">P0O24_04220</name>
</gene>
<accession>A0ABT5XDJ4</accession>
<comment type="caution">
    <text evidence="1">The sequence shown here is derived from an EMBL/GenBank/DDBJ whole genome shotgun (WGS) entry which is preliminary data.</text>
</comment>
<proteinExistence type="predicted"/>
<dbReference type="RefSeq" id="WP_316968490.1">
    <property type="nucleotide sequence ID" value="NZ_JARFPL010000009.1"/>
</dbReference>
<protein>
    <submittedName>
        <fullName evidence="1">Uncharacterized protein</fullName>
    </submittedName>
</protein>
<evidence type="ECO:0000313" key="1">
    <source>
        <dbReference type="EMBL" id="MDF0592785.1"/>
    </source>
</evidence>